<dbReference type="GO" id="GO:0016747">
    <property type="term" value="F:acyltransferase activity, transferring groups other than amino-acyl groups"/>
    <property type="evidence" value="ECO:0007669"/>
    <property type="project" value="InterPro"/>
</dbReference>
<keyword evidence="1" id="KW-0472">Membrane</keyword>
<dbReference type="HOGENOM" id="CLU_846366_0_0_10"/>
<accession>E7RPY5</accession>
<protein>
    <submittedName>
        <fullName evidence="3">Acyltransferase</fullName>
    </submittedName>
</protein>
<feature type="transmembrane region" description="Helical" evidence="1">
    <location>
        <begin position="289"/>
        <end position="310"/>
    </location>
</feature>
<dbReference type="InterPro" id="IPR052734">
    <property type="entry name" value="Nod_factor_acetyltransferase"/>
</dbReference>
<feature type="transmembrane region" description="Helical" evidence="1">
    <location>
        <begin position="82"/>
        <end position="105"/>
    </location>
</feature>
<feature type="transmembrane region" description="Helical" evidence="1">
    <location>
        <begin position="51"/>
        <end position="70"/>
    </location>
</feature>
<comment type="caution">
    <text evidence="3">The sequence shown here is derived from an EMBL/GenBank/DDBJ whole genome shotgun (WGS) entry which is preliminary data.</text>
</comment>
<dbReference type="eggNOG" id="ENOG5033QXP">
    <property type="taxonomic scope" value="Bacteria"/>
</dbReference>
<feature type="domain" description="Acyltransferase 3" evidence="2">
    <location>
        <begin position="20"/>
        <end position="307"/>
    </location>
</feature>
<sequence length="327" mass="36660">MFLLSGTMVVQEAEKTGRVAEIDFVKCVLIVLMIAFHLVFIGDSYPYAKQVVYTFHMPGFLVISGYLLNVGKPWRKFLRTMLWIFVPYAVMESGYTAMAAVLPIREHIDSLTFSLYINKVLLHPLGPYWYLHTLLLCSTVYYGVARCGHIGPLGRLVAVALLYGLLWYIGIVSLPCALYFLGGAAVRLRGVRFTRFFRPSLWALLPMAILAFFPVNMDKGSIGGVLFVYLSVCFILGIYRVLQQWGARLLPTMLFVGRNTLLLLLFSPVFTALAKLWQPMLVGIDRSGMVFLVVSVTVAVAGSIAIGWVLDKLHLSRFIFGKRRVVG</sequence>
<evidence type="ECO:0000313" key="3">
    <source>
        <dbReference type="EMBL" id="EFZ37178.1"/>
    </source>
</evidence>
<dbReference type="InterPro" id="IPR002656">
    <property type="entry name" value="Acyl_transf_3_dom"/>
</dbReference>
<feature type="transmembrane region" description="Helical" evidence="1">
    <location>
        <begin position="222"/>
        <end position="242"/>
    </location>
</feature>
<evidence type="ECO:0000313" key="4">
    <source>
        <dbReference type="Proteomes" id="UP000005580"/>
    </source>
</evidence>
<feature type="transmembrane region" description="Helical" evidence="1">
    <location>
        <begin position="196"/>
        <end position="215"/>
    </location>
</feature>
<proteinExistence type="predicted"/>
<keyword evidence="4" id="KW-1185">Reference proteome</keyword>
<dbReference type="EMBL" id="AEPE02000004">
    <property type="protein sequence ID" value="EFZ37178.1"/>
    <property type="molecule type" value="Genomic_DNA"/>
</dbReference>
<evidence type="ECO:0000256" key="1">
    <source>
        <dbReference type="SAM" id="Phobius"/>
    </source>
</evidence>
<organism evidence="3 4">
    <name type="scientific">Hoylesella oralis ATCC 33269</name>
    <dbReference type="NCBI Taxonomy" id="873533"/>
    <lineage>
        <taxon>Bacteria</taxon>
        <taxon>Pseudomonadati</taxon>
        <taxon>Bacteroidota</taxon>
        <taxon>Bacteroidia</taxon>
        <taxon>Bacteroidales</taxon>
        <taxon>Prevotellaceae</taxon>
        <taxon>Hoylesella</taxon>
    </lineage>
</organism>
<keyword evidence="3" id="KW-0012">Acyltransferase</keyword>
<dbReference type="PANTHER" id="PTHR37312">
    <property type="entry name" value="MEMBRANE-BOUND ACYLTRANSFERASE YKRP-RELATED"/>
    <property type="match status" value="1"/>
</dbReference>
<keyword evidence="3" id="KW-0808">Transferase</keyword>
<dbReference type="Proteomes" id="UP000005580">
    <property type="component" value="Unassembled WGS sequence"/>
</dbReference>
<dbReference type="STRING" id="28134.SAMN05444288_1636"/>
<gene>
    <name evidence="3" type="ORF">HMPREF0663_11236</name>
</gene>
<reference evidence="3" key="1">
    <citation type="submission" date="2011-01" db="EMBL/GenBank/DDBJ databases">
        <authorList>
            <person name="Muzny D."/>
            <person name="Qin X."/>
            <person name="Buhay C."/>
            <person name="Dugan-Rocha S."/>
            <person name="Ding Y."/>
            <person name="Chen G."/>
            <person name="Hawes A."/>
            <person name="Holder M."/>
            <person name="Jhangiani S."/>
            <person name="Johnson A."/>
            <person name="Khan Z."/>
            <person name="Li Z."/>
            <person name="Liu W."/>
            <person name="Liu X."/>
            <person name="Perez L."/>
            <person name="Shen H."/>
            <person name="Wang Q."/>
            <person name="Watt J."/>
            <person name="Xi L."/>
            <person name="Xin Y."/>
            <person name="Zhou J."/>
            <person name="Deng J."/>
            <person name="Jiang H."/>
            <person name="Liu Y."/>
            <person name="Qu J."/>
            <person name="Song X.-Z."/>
            <person name="Zhang L."/>
            <person name="Villasana D."/>
            <person name="Johnson A."/>
            <person name="Liu J."/>
            <person name="Liyanage D."/>
            <person name="Lorensuhewa L."/>
            <person name="Robinson T."/>
            <person name="Song A."/>
            <person name="Song B.-B."/>
            <person name="Dinh H."/>
            <person name="Thornton R."/>
            <person name="Coyle M."/>
            <person name="Francisco L."/>
            <person name="Jackson L."/>
            <person name="Javaid M."/>
            <person name="Korchina V."/>
            <person name="Kovar C."/>
            <person name="Mata R."/>
            <person name="Mathew T."/>
            <person name="Ngo R."/>
            <person name="Nguyen L."/>
            <person name="Nguyen N."/>
            <person name="Okwuonu G."/>
            <person name="Ongeri F."/>
            <person name="Pham C."/>
            <person name="Simmons D."/>
            <person name="Wilczek-Boney K."/>
            <person name="Hale W."/>
            <person name="Jakkamsetti A."/>
            <person name="Pham P."/>
            <person name="Ruth R."/>
            <person name="San Lucas F."/>
            <person name="Warren J."/>
            <person name="Zhang J."/>
            <person name="Zhao Z."/>
            <person name="Zhou C."/>
            <person name="Zhu D."/>
            <person name="Lee S."/>
            <person name="Bess C."/>
            <person name="Blankenburg K."/>
            <person name="Forbes L."/>
            <person name="Fu Q."/>
            <person name="Gubbala S."/>
            <person name="Hirani K."/>
            <person name="Jayaseelan J.C."/>
            <person name="Lara F."/>
            <person name="Munidasa M."/>
            <person name="Palculict T."/>
            <person name="Patil S."/>
            <person name="Pu L.-L."/>
            <person name="Saada N."/>
            <person name="Tang L."/>
            <person name="Weissenberger G."/>
            <person name="Zhu Y."/>
            <person name="Hemphill L."/>
            <person name="Shang Y."/>
            <person name="Youmans B."/>
            <person name="Ayvaz T."/>
            <person name="Ross M."/>
            <person name="Santibanez J."/>
            <person name="Aqrawi P."/>
            <person name="Gross S."/>
            <person name="Joshi V."/>
            <person name="Fowler G."/>
            <person name="Nazareth L."/>
            <person name="Reid J."/>
            <person name="Worley K."/>
            <person name="Petrosino J."/>
            <person name="Highlander S."/>
            <person name="Gibbs R."/>
        </authorList>
    </citation>
    <scope>NUCLEOTIDE SEQUENCE [LARGE SCALE GENOMIC DNA]</scope>
    <source>
        <strain evidence="3">ATCC 33269</strain>
    </source>
</reference>
<dbReference type="AlphaFoldDB" id="E7RPY5"/>
<name>E7RPY5_9BACT</name>
<feature type="transmembrane region" description="Helical" evidence="1">
    <location>
        <begin position="254"/>
        <end position="277"/>
    </location>
</feature>
<keyword evidence="1" id="KW-0812">Transmembrane</keyword>
<feature type="transmembrane region" description="Helical" evidence="1">
    <location>
        <begin position="156"/>
        <end position="181"/>
    </location>
</feature>
<keyword evidence="1" id="KW-1133">Transmembrane helix</keyword>
<feature type="transmembrane region" description="Helical" evidence="1">
    <location>
        <begin position="24"/>
        <end position="45"/>
    </location>
</feature>
<dbReference type="PANTHER" id="PTHR37312:SF1">
    <property type="entry name" value="MEMBRANE-BOUND ACYLTRANSFERASE YKRP-RELATED"/>
    <property type="match status" value="1"/>
</dbReference>
<dbReference type="Pfam" id="PF01757">
    <property type="entry name" value="Acyl_transf_3"/>
    <property type="match status" value="1"/>
</dbReference>
<evidence type="ECO:0000259" key="2">
    <source>
        <dbReference type="Pfam" id="PF01757"/>
    </source>
</evidence>